<name>E3W3M4_9ACAR</name>
<evidence type="ECO:0000313" key="22">
    <source>
        <dbReference type="EMBL" id="ADP01834.1"/>
    </source>
</evidence>
<keyword evidence="13 18" id="KW-0408">Iron</keyword>
<comment type="subcellular location">
    <subcellularLocation>
        <location evidence="2">Mitochondrion inner membrane</location>
        <topology evidence="2">Multi-pass membrane protein</topology>
    </subcellularLocation>
</comment>
<comment type="cofactor">
    <cofactor evidence="19">
        <name>heme b</name>
        <dbReference type="ChEBI" id="CHEBI:60344"/>
    </cofactor>
    <text evidence="19">Binds 2 heme groups non-covalently.</text>
</comment>
<dbReference type="GO" id="GO:0045275">
    <property type="term" value="C:respiratory chain complex III"/>
    <property type="evidence" value="ECO:0007669"/>
    <property type="project" value="InterPro"/>
</dbReference>
<feature type="transmembrane region" description="Helical" evidence="19">
    <location>
        <begin position="114"/>
        <end position="134"/>
    </location>
</feature>
<evidence type="ECO:0000259" key="21">
    <source>
        <dbReference type="PROSITE" id="PS51003"/>
    </source>
</evidence>
<dbReference type="CDD" id="cd00290">
    <property type="entry name" value="cytochrome_b_C"/>
    <property type="match status" value="1"/>
</dbReference>
<dbReference type="Gene3D" id="1.20.810.10">
    <property type="entry name" value="Cytochrome Bc1 Complex, Chain C"/>
    <property type="match status" value="1"/>
</dbReference>
<dbReference type="InterPro" id="IPR030689">
    <property type="entry name" value="Cytochrome_b"/>
</dbReference>
<dbReference type="InterPro" id="IPR005798">
    <property type="entry name" value="Cyt_b/b6_C"/>
</dbReference>
<keyword evidence="8 19" id="KW-0812">Transmembrane</keyword>
<sequence>MKKKTHNLTPVMKISKESILMLPSPTNISYMWNMGSLLGMNLMIQIISGIMISMHFTPESSMAFESTINLTREVYSGWILRLIHMNGASLFFIFIYIHISRGIMFSSFLKKETWLSGMMILLMLMGTAFLGYVLPWGQMSFWGATVITNLLSAIPFLGEEIVKWLWGGFSVNNATLNRFFSLHFLLPMLISALMLIHIMSLHENGSSNPLGIMNNKEKMSFHPYFSWKDILAPTILMSTFMMTCFMNPFILGDPENFNPANPMLTPIHIQPEWYFLFAYAILRSIPNKLGGVVALLLSIMMLAPLTMKKKKKSSSKFSPKKKIMFWSTASSFLLLTWAGAKQIEEPFSTISKILSVSYFLFLMNT</sequence>
<keyword evidence="5 19" id="KW-0813">Transport</keyword>
<keyword evidence="15 19" id="KW-0496">Mitochondrion</keyword>
<evidence type="ECO:0000256" key="3">
    <source>
        <dbReference type="ARBA" id="ARBA00011649"/>
    </source>
</evidence>
<dbReference type="AlphaFoldDB" id="E3W3M4"/>
<evidence type="ECO:0000256" key="11">
    <source>
        <dbReference type="ARBA" id="ARBA00022982"/>
    </source>
</evidence>
<dbReference type="RefSeq" id="YP_004021467.1">
    <property type="nucleotide sequence ID" value="NC_014683.1"/>
</dbReference>
<evidence type="ECO:0000256" key="17">
    <source>
        <dbReference type="PIRSR" id="PIRSR038885-1"/>
    </source>
</evidence>
<dbReference type="InterPro" id="IPR048259">
    <property type="entry name" value="Cytochrome_b_N_euk/bac"/>
</dbReference>
<evidence type="ECO:0000256" key="12">
    <source>
        <dbReference type="ARBA" id="ARBA00022989"/>
    </source>
</evidence>
<feature type="transmembrane region" description="Helical" evidence="19">
    <location>
        <begin position="37"/>
        <end position="58"/>
    </location>
</feature>
<gene>
    <name evidence="22" type="primary">cytB</name>
</gene>
<comment type="subunit">
    <text evidence="3">The main subunits of complex b-c1 are: cytochrome b, cytochrome c1 and the Rieske protein.</text>
</comment>
<evidence type="ECO:0000256" key="8">
    <source>
        <dbReference type="ARBA" id="ARBA00022692"/>
    </source>
</evidence>
<evidence type="ECO:0000256" key="15">
    <source>
        <dbReference type="ARBA" id="ARBA00023128"/>
    </source>
</evidence>
<feature type="domain" description="Cytochrome b/b6 C-terminal region profile" evidence="21">
    <location>
        <begin position="211"/>
        <end position="365"/>
    </location>
</feature>
<comment type="similarity">
    <text evidence="19">Belongs to the cytochrome b family.</text>
</comment>
<evidence type="ECO:0000256" key="13">
    <source>
        <dbReference type="ARBA" id="ARBA00023004"/>
    </source>
</evidence>
<dbReference type="CTD" id="4519"/>
<dbReference type="Pfam" id="PF00032">
    <property type="entry name" value="Cytochrom_B_C"/>
    <property type="match status" value="1"/>
</dbReference>
<evidence type="ECO:0000256" key="19">
    <source>
        <dbReference type="RuleBase" id="RU362117"/>
    </source>
</evidence>
<dbReference type="InterPro" id="IPR048260">
    <property type="entry name" value="Cytochrome_b_C_euk/bac"/>
</dbReference>
<dbReference type="CDD" id="cd00284">
    <property type="entry name" value="Cytochrome_b_N"/>
    <property type="match status" value="1"/>
</dbReference>
<dbReference type="PANTHER" id="PTHR19271">
    <property type="entry name" value="CYTOCHROME B"/>
    <property type="match status" value="1"/>
</dbReference>
<dbReference type="PROSITE" id="PS51003">
    <property type="entry name" value="CYTB_CTER"/>
    <property type="match status" value="1"/>
</dbReference>
<dbReference type="EMBL" id="HQ386015">
    <property type="protein sequence ID" value="ADP01834.1"/>
    <property type="molecule type" value="Genomic_DNA"/>
</dbReference>
<feature type="binding site" description="axial binding residue" evidence="18">
    <location>
        <position position="197"/>
    </location>
    <ligand>
        <name>heme b</name>
        <dbReference type="ChEBI" id="CHEBI:60344"/>
        <label>b566</label>
    </ligand>
    <ligandPart>
        <name>Fe</name>
        <dbReference type="ChEBI" id="CHEBI:18248"/>
    </ligandPart>
</feature>
<evidence type="ECO:0000256" key="18">
    <source>
        <dbReference type="PIRSR" id="PIRSR038885-2"/>
    </source>
</evidence>
<evidence type="ECO:0000256" key="14">
    <source>
        <dbReference type="ARBA" id="ARBA00023075"/>
    </source>
</evidence>
<dbReference type="PIRSF" id="PIRSF038885">
    <property type="entry name" value="COB"/>
    <property type="match status" value="1"/>
</dbReference>
<feature type="transmembrane region" description="Helical" evidence="19">
    <location>
        <begin position="140"/>
        <end position="158"/>
    </location>
</feature>
<keyword evidence="6 18" id="KW-0349">Heme</keyword>
<reference evidence="22" key="1">
    <citation type="journal article" date="2011" name="Exp. Appl. Acarol.">
        <title>Mitochondrial genome sequence of Unionicola parkeri (Acari: Trombidiformes: Unionicolidae): molecular synapomorphies between closely-related Unionicola gill mites.</title>
        <authorList>
            <person name="Edwards D.D."/>
            <person name="Jackson L.E."/>
            <person name="Johnson A.J."/>
            <person name="Ernsting B.R."/>
        </authorList>
    </citation>
    <scope>NUCLEOTIDE SEQUENCE</scope>
</reference>
<keyword evidence="12 19" id="KW-1133">Transmembrane helix</keyword>
<dbReference type="InterPro" id="IPR036150">
    <property type="entry name" value="Cyt_b/b6_C_sf"/>
</dbReference>
<protein>
    <recommendedName>
        <fullName evidence="4 19">Cytochrome b</fullName>
    </recommendedName>
</protein>
<dbReference type="SUPFAM" id="SSF81648">
    <property type="entry name" value="a domain/subunit of cytochrome bc1 complex (Ubiquinol-cytochrome c reductase)"/>
    <property type="match status" value="1"/>
</dbReference>
<dbReference type="SUPFAM" id="SSF81342">
    <property type="entry name" value="Transmembrane di-heme cytochromes"/>
    <property type="match status" value="1"/>
</dbReference>
<dbReference type="InterPro" id="IPR016174">
    <property type="entry name" value="Di-haem_cyt_TM"/>
</dbReference>
<keyword evidence="7 19" id="KW-0679">Respiratory chain</keyword>
<evidence type="ECO:0000256" key="6">
    <source>
        <dbReference type="ARBA" id="ARBA00022617"/>
    </source>
</evidence>
<evidence type="ECO:0000259" key="20">
    <source>
        <dbReference type="PROSITE" id="PS51002"/>
    </source>
</evidence>
<keyword evidence="9 18" id="KW-0479">Metal-binding</keyword>
<feature type="transmembrane region" description="Helical" evidence="19">
    <location>
        <begin position="230"/>
        <end position="251"/>
    </location>
</feature>
<dbReference type="Pfam" id="PF00033">
    <property type="entry name" value="Cytochrome_B"/>
    <property type="match status" value="1"/>
</dbReference>
<evidence type="ECO:0000256" key="16">
    <source>
        <dbReference type="ARBA" id="ARBA00023136"/>
    </source>
</evidence>
<dbReference type="PANTHER" id="PTHR19271:SF16">
    <property type="entry name" value="CYTOCHROME B"/>
    <property type="match status" value="1"/>
</dbReference>
<keyword evidence="14" id="KW-0830">Ubiquinone</keyword>
<proteinExistence type="inferred from homology"/>
<feature type="binding site" description="axial binding residue" evidence="18">
    <location>
        <position position="84"/>
    </location>
    <ligand>
        <name>heme b</name>
        <dbReference type="ChEBI" id="CHEBI:60344"/>
        <label>b562</label>
    </ligand>
    <ligandPart>
        <name>Fe</name>
        <dbReference type="ChEBI" id="CHEBI:18248"/>
    </ligandPart>
</feature>
<feature type="transmembrane region" description="Helical" evidence="19">
    <location>
        <begin position="179"/>
        <end position="199"/>
    </location>
</feature>
<feature type="transmembrane region" description="Helical" evidence="19">
    <location>
        <begin position="288"/>
        <end position="307"/>
    </location>
</feature>
<evidence type="ECO:0000256" key="4">
    <source>
        <dbReference type="ARBA" id="ARBA00013531"/>
    </source>
</evidence>
<keyword evidence="11 19" id="KW-0249">Electron transport</keyword>
<dbReference type="GeneID" id="9978270"/>
<organism evidence="22">
    <name type="scientific">Unionicola parkeri</name>
    <dbReference type="NCBI Taxonomy" id="350891"/>
    <lineage>
        <taxon>Eukaryota</taxon>
        <taxon>Metazoa</taxon>
        <taxon>Ecdysozoa</taxon>
        <taxon>Arthropoda</taxon>
        <taxon>Chelicerata</taxon>
        <taxon>Arachnida</taxon>
        <taxon>Acari</taxon>
        <taxon>Acariformes</taxon>
        <taxon>Trombidiformes</taxon>
        <taxon>Prostigmata</taxon>
        <taxon>Anystina</taxon>
        <taxon>Parasitengona</taxon>
        <taxon>Hydracarina</taxon>
        <taxon>Hygrobatoidea</taxon>
        <taxon>Unionicolidae</taxon>
        <taxon>Unionicolinae</taxon>
        <taxon>Unionicola</taxon>
        <taxon>Unionicolides</taxon>
    </lineage>
</organism>
<feature type="domain" description="Cytochrome b/b6 N-terminal region profile" evidence="20">
    <location>
        <begin position="1"/>
        <end position="210"/>
    </location>
</feature>
<feature type="binding site" description="axial binding residue" evidence="18">
    <location>
        <position position="98"/>
    </location>
    <ligand>
        <name>heme b</name>
        <dbReference type="ChEBI" id="CHEBI:60344"/>
        <label>b566</label>
    </ligand>
    <ligandPart>
        <name>Fe</name>
        <dbReference type="ChEBI" id="CHEBI:18248"/>
    </ligandPart>
</feature>
<evidence type="ECO:0000256" key="2">
    <source>
        <dbReference type="ARBA" id="ARBA00004448"/>
    </source>
</evidence>
<keyword evidence="10" id="KW-0999">Mitochondrion inner membrane</keyword>
<evidence type="ECO:0000256" key="1">
    <source>
        <dbReference type="ARBA" id="ARBA00002566"/>
    </source>
</evidence>
<feature type="transmembrane region" description="Helical" evidence="19">
    <location>
        <begin position="323"/>
        <end position="340"/>
    </location>
</feature>
<dbReference type="GO" id="GO:0046872">
    <property type="term" value="F:metal ion binding"/>
    <property type="evidence" value="ECO:0007669"/>
    <property type="project" value="UniProtKB-UniRule"/>
</dbReference>
<evidence type="ECO:0000256" key="9">
    <source>
        <dbReference type="ARBA" id="ARBA00022723"/>
    </source>
</evidence>
<dbReference type="InterPro" id="IPR005797">
    <property type="entry name" value="Cyt_b/b6_N"/>
</dbReference>
<feature type="transmembrane region" description="Helical" evidence="19">
    <location>
        <begin position="78"/>
        <end position="99"/>
    </location>
</feature>
<evidence type="ECO:0000256" key="7">
    <source>
        <dbReference type="ARBA" id="ARBA00022660"/>
    </source>
</evidence>
<evidence type="ECO:0000256" key="10">
    <source>
        <dbReference type="ARBA" id="ARBA00022792"/>
    </source>
</evidence>
<dbReference type="GO" id="GO:0005743">
    <property type="term" value="C:mitochondrial inner membrane"/>
    <property type="evidence" value="ECO:0007669"/>
    <property type="project" value="UniProtKB-SubCell"/>
</dbReference>
<dbReference type="GO" id="GO:0006122">
    <property type="term" value="P:mitochondrial electron transport, ubiquinol to cytochrome c"/>
    <property type="evidence" value="ECO:0007669"/>
    <property type="project" value="TreeGrafter"/>
</dbReference>
<comment type="cofactor">
    <cofactor evidence="18">
        <name>heme</name>
        <dbReference type="ChEBI" id="CHEBI:30413"/>
    </cofactor>
    <text evidence="18">Binds 2 heme groups non-covalently.</text>
</comment>
<dbReference type="GO" id="GO:0008121">
    <property type="term" value="F:quinol-cytochrome-c reductase activity"/>
    <property type="evidence" value="ECO:0007669"/>
    <property type="project" value="InterPro"/>
</dbReference>
<keyword evidence="16 19" id="KW-0472">Membrane</keyword>
<geneLocation type="mitochondrion" evidence="22"/>
<feature type="binding site" description="axial binding residue" evidence="18">
    <location>
        <position position="183"/>
    </location>
    <ligand>
        <name>heme b</name>
        <dbReference type="ChEBI" id="CHEBI:60344"/>
        <label>b562</label>
    </ligand>
    <ligandPart>
        <name>Fe</name>
        <dbReference type="ChEBI" id="CHEBI:18248"/>
    </ligandPart>
</feature>
<comment type="function">
    <text evidence="1 19">Component of the ubiquinol-cytochrome c reductase complex (complex III or cytochrome b-c1 complex) that is part of the mitochondrial respiratory chain. The b-c1 complex mediates electron transfer from ubiquinol to cytochrome c. Contributes to the generation of a proton gradient across the mitochondrial membrane that is then used for ATP synthesis.</text>
</comment>
<dbReference type="PROSITE" id="PS51002">
    <property type="entry name" value="CYTB_NTER"/>
    <property type="match status" value="1"/>
</dbReference>
<dbReference type="InterPro" id="IPR027387">
    <property type="entry name" value="Cytb/b6-like_sf"/>
</dbReference>
<dbReference type="GO" id="GO:0016491">
    <property type="term" value="F:oxidoreductase activity"/>
    <property type="evidence" value="ECO:0007669"/>
    <property type="project" value="UniProtKB-UniRule"/>
</dbReference>
<feature type="binding site" evidence="17">
    <location>
        <position position="202"/>
    </location>
    <ligand>
        <name>a ubiquinone</name>
        <dbReference type="ChEBI" id="CHEBI:16389"/>
    </ligand>
</feature>
<evidence type="ECO:0000256" key="5">
    <source>
        <dbReference type="ARBA" id="ARBA00022448"/>
    </source>
</evidence>
<accession>E3W3M4</accession>